<dbReference type="PANTHER" id="PTHR33307">
    <property type="entry name" value="ALPHA-RHAMNOSIDASE (EUROFUNG)"/>
    <property type="match status" value="1"/>
</dbReference>
<dbReference type="EC" id="3.2.1.40" evidence="2"/>
<feature type="domain" description="Alpha-L-rhamnosidase six-hairpin glycosidase" evidence="4">
    <location>
        <begin position="398"/>
        <end position="730"/>
    </location>
</feature>
<protein>
    <recommendedName>
        <fullName evidence="2">alpha-L-rhamnosidase</fullName>
        <ecNumber evidence="2">3.2.1.40</ecNumber>
    </recommendedName>
</protein>
<sequence length="787" mass="89921">MAPCFCLLIGKYIMGENMGEEVKKNESWDARWLTIPEFADAVPLNLFHKEQVQPSVEDIKTAEFQNVHVFVRGHFTLERAQKIFCKVTADDHYKAYLDGAFMGEGPAAAYHTKYYYNVLELGTFAAGEHVLALHLYYQGLVNRVWNSGDLRFAFAAELWDEKGKEIPVSFCFLKTDCYEGETVGYETQFLENFDSRKYPYGWKNTGFDADGWEKPVPAGWADYTLTKQPTEMLSYMEYQLETIKLHAGNEHPLEPIKLYSDAVQPLKPTKSEHKCADHNSHIHQITPSVIRQDPDGSILLDAGEEITGMILLTAEGKDGDQVKLFYGEELDETGSVRYDMRCNCCYREIWTLADGRCEFDPYDYKGFRYVKIVPDGGVKLSDIRFLVRHYPMDESLCELKTEEKTLENIFQICKNAVRLGTQENYVDCPTREKGQYLGDAVVTAHAQVLLTGKTDMLLKCIDQFAQTARVCPGLLAVAPGGLMQEIADFSLLYSQLLLLYYRFTGEKETVDRYYGIADGILKHFSQYAREDGLLEQVADKWNLVDWPENLRDGYDFPLTRPVVALGCHNVINALYIGAMETQNTLAEICGREMPYQTKEIKKAYRNAFYREKTGLLADSETSSHAALHSNVYAMYFHLLPEADEEKILTFMKQKGFSCGVMLSYFVLRVFAERGQYDMVYELLVNEGEHGWVNMLREGATTCFEAWGKDQKWNTSLCHPWASAPIPILIEEIAGVHIDAAEKGGYYWTPHIPKEIREFRLCVPVKGKKIIVEKKMGEAYAVIREDKE</sequence>
<dbReference type="SUPFAM" id="SSF48208">
    <property type="entry name" value="Six-hairpin glycosidases"/>
    <property type="match status" value="1"/>
</dbReference>
<dbReference type="InterPro" id="IPR012341">
    <property type="entry name" value="6hp_glycosidase-like_sf"/>
</dbReference>
<evidence type="ECO:0000313" key="5">
    <source>
        <dbReference type="EMBL" id="VYU58050.1"/>
    </source>
</evidence>
<feature type="domain" description="Alpha-L-rhamnosidase concanavalin-like" evidence="3">
    <location>
        <begin position="293"/>
        <end position="372"/>
    </location>
</feature>
<reference evidence="5" key="1">
    <citation type="submission" date="2019-11" db="EMBL/GenBank/DDBJ databases">
        <authorList>
            <person name="Feng L."/>
        </authorList>
    </citation>
    <scope>NUCLEOTIDE SEQUENCE</scope>
    <source>
        <strain evidence="5">RintestinalisLFYP67</strain>
    </source>
</reference>
<dbReference type="PANTHER" id="PTHR33307:SF6">
    <property type="entry name" value="ALPHA-RHAMNOSIDASE (EUROFUNG)-RELATED"/>
    <property type="match status" value="1"/>
</dbReference>
<evidence type="ECO:0000256" key="2">
    <source>
        <dbReference type="ARBA" id="ARBA00012652"/>
    </source>
</evidence>
<dbReference type="InterPro" id="IPR008902">
    <property type="entry name" value="Rhamnosid_concanavalin"/>
</dbReference>
<dbReference type="InterPro" id="IPR016007">
    <property type="entry name" value="Alpha_rhamnosid"/>
</dbReference>
<dbReference type="InterPro" id="IPR035396">
    <property type="entry name" value="Bac_rhamnosid6H"/>
</dbReference>
<accession>A0A6N3G1G3</accession>
<organism evidence="5">
    <name type="scientific">Roseburia intestinalis</name>
    <dbReference type="NCBI Taxonomy" id="166486"/>
    <lineage>
        <taxon>Bacteria</taxon>
        <taxon>Bacillati</taxon>
        <taxon>Bacillota</taxon>
        <taxon>Clostridia</taxon>
        <taxon>Lachnospirales</taxon>
        <taxon>Lachnospiraceae</taxon>
        <taxon>Roseburia</taxon>
    </lineage>
</organism>
<dbReference type="Gene3D" id="2.60.420.10">
    <property type="entry name" value="Maltose phosphorylase, domain 3"/>
    <property type="match status" value="1"/>
</dbReference>
<dbReference type="AlphaFoldDB" id="A0A6N3G1G3"/>
<proteinExistence type="predicted"/>
<name>A0A6N3G1G3_9FIRM</name>
<gene>
    <name evidence="5" type="ORF">RILFYP67_02438</name>
</gene>
<dbReference type="Pfam" id="PF17389">
    <property type="entry name" value="Bac_rhamnosid6H"/>
    <property type="match status" value="1"/>
</dbReference>
<evidence type="ECO:0000256" key="1">
    <source>
        <dbReference type="ARBA" id="ARBA00001445"/>
    </source>
</evidence>
<evidence type="ECO:0000259" key="3">
    <source>
        <dbReference type="Pfam" id="PF05592"/>
    </source>
</evidence>
<dbReference type="InterPro" id="IPR008928">
    <property type="entry name" value="6-hairpin_glycosidase_sf"/>
</dbReference>
<comment type="catalytic activity">
    <reaction evidence="1">
        <text>Hydrolysis of terminal non-reducing alpha-L-rhamnose residues in alpha-L-rhamnosides.</text>
        <dbReference type="EC" id="3.2.1.40"/>
    </reaction>
</comment>
<dbReference type="EMBL" id="CACRUM010000080">
    <property type="protein sequence ID" value="VYU58050.1"/>
    <property type="molecule type" value="Genomic_DNA"/>
</dbReference>
<evidence type="ECO:0000259" key="4">
    <source>
        <dbReference type="Pfam" id="PF17389"/>
    </source>
</evidence>
<dbReference type="Gene3D" id="1.50.10.10">
    <property type="match status" value="1"/>
</dbReference>
<dbReference type="Pfam" id="PF05592">
    <property type="entry name" value="Bac_rhamnosid"/>
    <property type="match status" value="1"/>
</dbReference>
<dbReference type="GO" id="GO:0030596">
    <property type="term" value="F:alpha-L-rhamnosidase activity"/>
    <property type="evidence" value="ECO:0007669"/>
    <property type="project" value="UniProtKB-EC"/>
</dbReference>
<dbReference type="GO" id="GO:0005975">
    <property type="term" value="P:carbohydrate metabolic process"/>
    <property type="evidence" value="ECO:0007669"/>
    <property type="project" value="InterPro"/>
</dbReference>
<dbReference type="Gene3D" id="2.60.120.260">
    <property type="entry name" value="Galactose-binding domain-like"/>
    <property type="match status" value="2"/>
</dbReference>